<comment type="caution">
    <text evidence="2">The sequence shown here is derived from an EMBL/GenBank/DDBJ whole genome shotgun (WGS) entry which is preliminary data.</text>
</comment>
<dbReference type="EMBL" id="VSSQ01003572">
    <property type="protein sequence ID" value="MPM21349.1"/>
    <property type="molecule type" value="Genomic_DNA"/>
</dbReference>
<dbReference type="PANTHER" id="PTHR31143:SF2">
    <property type="entry name" value="FR47-LIKE DOMAIN-CONTAINING PROTEIN-RELATED"/>
    <property type="match status" value="1"/>
</dbReference>
<evidence type="ECO:0000313" key="2">
    <source>
        <dbReference type="EMBL" id="MPM21349.1"/>
    </source>
</evidence>
<name>A0A644XZ13_9ZZZZ</name>
<accession>A0A644XZ13</accession>
<dbReference type="InterPro" id="IPR000182">
    <property type="entry name" value="GNAT_dom"/>
</dbReference>
<protein>
    <recommendedName>
        <fullName evidence="1">N-acetyltransferase domain-containing protein</fullName>
    </recommendedName>
</protein>
<proteinExistence type="predicted"/>
<dbReference type="InterPro" id="IPR027365">
    <property type="entry name" value="GNAT_acetyltra_YdfB-like"/>
</dbReference>
<dbReference type="AlphaFoldDB" id="A0A644XZ13"/>
<dbReference type="InterPro" id="IPR016181">
    <property type="entry name" value="Acyl_CoA_acyltransferase"/>
</dbReference>
<organism evidence="2">
    <name type="scientific">bioreactor metagenome</name>
    <dbReference type="NCBI Taxonomy" id="1076179"/>
    <lineage>
        <taxon>unclassified sequences</taxon>
        <taxon>metagenomes</taxon>
        <taxon>ecological metagenomes</taxon>
    </lineage>
</organism>
<sequence length="279" mass="32607">MINIEEFLVILINDGYISGGMLMIQRLNSTYHKKVIEYLHKEREVNIFLLSDIERYGYDSYFFSIYGGINEEGEIEGILLKCFEFIIFYAYDKFDVDDFAEFINDSSCEEVCGKSQALEKLEKKICLGKYRKVNIFKLINKNLLPPYIEDNIKLRKIRFGNLNKIVRLYEEIDEFEDTTVDNIKSSLKTGRGYCIEREGKVVSMAKTTSENRHNAMIIGVGTHPKYRNRSYATKCLIKICNELLEENKIPCLFCDNEAAGDIYKMLGFEQIGYWSIYRK</sequence>
<reference evidence="2" key="1">
    <citation type="submission" date="2019-08" db="EMBL/GenBank/DDBJ databases">
        <authorList>
            <person name="Kucharzyk K."/>
            <person name="Murdoch R.W."/>
            <person name="Higgins S."/>
            <person name="Loffler F."/>
        </authorList>
    </citation>
    <scope>NUCLEOTIDE SEQUENCE</scope>
</reference>
<dbReference type="SUPFAM" id="SSF55729">
    <property type="entry name" value="Acyl-CoA N-acyltransferases (Nat)"/>
    <property type="match status" value="1"/>
</dbReference>
<evidence type="ECO:0000259" key="1">
    <source>
        <dbReference type="PROSITE" id="PS51186"/>
    </source>
</evidence>
<dbReference type="PROSITE" id="PS51186">
    <property type="entry name" value="GNAT"/>
    <property type="match status" value="1"/>
</dbReference>
<gene>
    <name evidence="2" type="ORF">SDC9_67793</name>
</gene>
<dbReference type="Pfam" id="PF12746">
    <property type="entry name" value="GNAT_acetyltran"/>
    <property type="match status" value="1"/>
</dbReference>
<dbReference type="GO" id="GO:0016747">
    <property type="term" value="F:acyltransferase activity, transferring groups other than amino-acyl groups"/>
    <property type="evidence" value="ECO:0007669"/>
    <property type="project" value="InterPro"/>
</dbReference>
<dbReference type="Gene3D" id="3.40.630.30">
    <property type="match status" value="1"/>
</dbReference>
<feature type="domain" description="N-acetyltransferase" evidence="1">
    <location>
        <begin position="152"/>
        <end position="279"/>
    </location>
</feature>
<dbReference type="PANTHER" id="PTHR31143">
    <property type="match status" value="1"/>
</dbReference>